<dbReference type="KEGG" id="vg:23301114"/>
<reference evidence="1 2" key="1">
    <citation type="submission" date="2012-08" db="EMBL/GenBank/DDBJ databases">
        <title>Selection and characterization of a candidate therapeutic bacteriophage that lyses the German Escherichia coli O104:H4 outbreak strain.</title>
        <authorList>
            <person name="Merabishvilli M."/>
            <person name="De Vos D."/>
            <person name="Verbeken G."/>
            <person name="Kropinski A."/>
            <person name="Vandenheuvel D."/>
            <person name="Lavigne R."/>
            <person name="Wattiau P."/>
            <person name="Mast J."/>
            <person name="Ragimbeau C."/>
            <person name="Mossong J."/>
            <person name="Scheres J."/>
            <person name="Chanishvili N."/>
            <person name="Vaneechoutte M."/>
            <person name="Pirnay J.P."/>
        </authorList>
    </citation>
    <scope>NUCLEOTIDE SEQUENCE [LARGE SCALE GENOMIC DNA]</scope>
</reference>
<gene>
    <name evidence="1" type="ORF">BN201_0071</name>
</gene>
<accession>A0A0B7MJ46</accession>
<dbReference type="EMBL" id="HE978309">
    <property type="protein sequence ID" value="CEO90674.1"/>
    <property type="molecule type" value="Genomic_DNA"/>
</dbReference>
<evidence type="ECO:0000313" key="1">
    <source>
        <dbReference type="EMBL" id="CEO90674.1"/>
    </source>
</evidence>
<dbReference type="RefSeq" id="YP_009118754.1">
    <property type="nucleotide sequence ID" value="NC_025425.1"/>
</dbReference>
<name>A0A0B7MJ46_9CAUD</name>
<dbReference type="Proteomes" id="UP000203896">
    <property type="component" value="Segment"/>
</dbReference>
<keyword evidence="2" id="KW-1185">Reference proteome</keyword>
<organism evidence="1 2">
    <name type="scientific">Enterobacteria phage GEC-3S</name>
    <dbReference type="NCBI Taxonomy" id="1222338"/>
    <lineage>
        <taxon>Viruses</taxon>
        <taxon>Duplodnaviria</taxon>
        <taxon>Heunggongvirae</taxon>
        <taxon>Uroviricota</taxon>
        <taxon>Caudoviricetes</taxon>
        <taxon>Pantevenvirales</taxon>
        <taxon>Straboviridae</taxon>
        <taxon>Krischvirus</taxon>
        <taxon>Krischvirus gec3s</taxon>
    </lineage>
</organism>
<protein>
    <submittedName>
        <fullName evidence="1">Uncharacterized protein</fullName>
    </submittedName>
</protein>
<sequence length="92" mass="10418">MSNLSFAKVEISKTRGGIKIKTSNITSCRGCVRFAFDLAAKLGIKTFTVESGSNWTTLIVTAAWINGEYVEKAYFDIFYDYEEKCFYALQDM</sequence>
<dbReference type="GeneID" id="23301114"/>
<proteinExistence type="predicted"/>
<evidence type="ECO:0000313" key="2">
    <source>
        <dbReference type="Proteomes" id="UP000203896"/>
    </source>
</evidence>